<proteinExistence type="predicted"/>
<dbReference type="InterPro" id="IPR016181">
    <property type="entry name" value="Acyl_CoA_acyltransferase"/>
</dbReference>
<organism evidence="2 3">
    <name type="scientific">Setomelanomma holmii</name>
    <dbReference type="NCBI Taxonomy" id="210430"/>
    <lineage>
        <taxon>Eukaryota</taxon>
        <taxon>Fungi</taxon>
        <taxon>Dikarya</taxon>
        <taxon>Ascomycota</taxon>
        <taxon>Pezizomycotina</taxon>
        <taxon>Dothideomycetes</taxon>
        <taxon>Pleosporomycetidae</taxon>
        <taxon>Pleosporales</taxon>
        <taxon>Pleosporineae</taxon>
        <taxon>Phaeosphaeriaceae</taxon>
        <taxon>Setomelanomma</taxon>
    </lineage>
</organism>
<dbReference type="EMBL" id="ML978197">
    <property type="protein sequence ID" value="KAF2029748.1"/>
    <property type="molecule type" value="Genomic_DNA"/>
</dbReference>
<reference evidence="2" key="1">
    <citation type="journal article" date="2020" name="Stud. Mycol.">
        <title>101 Dothideomycetes genomes: a test case for predicting lifestyles and emergence of pathogens.</title>
        <authorList>
            <person name="Haridas S."/>
            <person name="Albert R."/>
            <person name="Binder M."/>
            <person name="Bloem J."/>
            <person name="Labutti K."/>
            <person name="Salamov A."/>
            <person name="Andreopoulos B."/>
            <person name="Baker S."/>
            <person name="Barry K."/>
            <person name="Bills G."/>
            <person name="Bluhm B."/>
            <person name="Cannon C."/>
            <person name="Castanera R."/>
            <person name="Culley D."/>
            <person name="Daum C."/>
            <person name="Ezra D."/>
            <person name="Gonzalez J."/>
            <person name="Henrissat B."/>
            <person name="Kuo A."/>
            <person name="Liang C."/>
            <person name="Lipzen A."/>
            <person name="Lutzoni F."/>
            <person name="Magnuson J."/>
            <person name="Mondo S."/>
            <person name="Nolan M."/>
            <person name="Ohm R."/>
            <person name="Pangilinan J."/>
            <person name="Park H.-J."/>
            <person name="Ramirez L."/>
            <person name="Alfaro M."/>
            <person name="Sun H."/>
            <person name="Tritt A."/>
            <person name="Yoshinaga Y."/>
            <person name="Zwiers L.-H."/>
            <person name="Turgeon B."/>
            <person name="Goodwin S."/>
            <person name="Spatafora J."/>
            <person name="Crous P."/>
            <person name="Grigoriev I."/>
        </authorList>
    </citation>
    <scope>NUCLEOTIDE SEQUENCE</scope>
    <source>
        <strain evidence="2">CBS 110217</strain>
    </source>
</reference>
<dbReference type="Gene3D" id="3.40.630.30">
    <property type="match status" value="1"/>
</dbReference>
<dbReference type="Pfam" id="PF00583">
    <property type="entry name" value="Acetyltransf_1"/>
    <property type="match status" value="1"/>
</dbReference>
<sequence length="180" mass="20302">MSGGETTAKKQAVWRKLELKDIESLMKIADQIHSDLPERREVFAEHVQLFPKGCLALVDVETNQLCGYAISHPIRYRHPPALGSVMGELASNPEQYYVHDVAILAQYQGSGYAQQCIDELLAVAKPYRTTGLVSAYGTTKFWTRHGFRAVDINTAMMRKLEGYGDGARWLERKNEQSQDI</sequence>
<evidence type="ECO:0000259" key="1">
    <source>
        <dbReference type="PROSITE" id="PS51186"/>
    </source>
</evidence>
<protein>
    <recommendedName>
        <fullName evidence="1">N-acetyltransferase domain-containing protein</fullName>
    </recommendedName>
</protein>
<dbReference type="InterPro" id="IPR000182">
    <property type="entry name" value="GNAT_dom"/>
</dbReference>
<dbReference type="Proteomes" id="UP000799777">
    <property type="component" value="Unassembled WGS sequence"/>
</dbReference>
<gene>
    <name evidence="2" type="ORF">EK21DRAFT_67124</name>
</gene>
<dbReference type="OrthoDB" id="2445945at2759"/>
<dbReference type="SUPFAM" id="SSF55729">
    <property type="entry name" value="Acyl-CoA N-acyltransferases (Nat)"/>
    <property type="match status" value="1"/>
</dbReference>
<feature type="domain" description="N-acetyltransferase" evidence="1">
    <location>
        <begin position="12"/>
        <end position="175"/>
    </location>
</feature>
<accession>A0A9P4LLF2</accession>
<dbReference type="PROSITE" id="PS51186">
    <property type="entry name" value="GNAT"/>
    <property type="match status" value="1"/>
</dbReference>
<dbReference type="AlphaFoldDB" id="A0A9P4LLF2"/>
<dbReference type="GO" id="GO:0016747">
    <property type="term" value="F:acyltransferase activity, transferring groups other than amino-acyl groups"/>
    <property type="evidence" value="ECO:0007669"/>
    <property type="project" value="InterPro"/>
</dbReference>
<evidence type="ECO:0000313" key="3">
    <source>
        <dbReference type="Proteomes" id="UP000799777"/>
    </source>
</evidence>
<name>A0A9P4LLF2_9PLEO</name>
<dbReference type="CDD" id="cd04301">
    <property type="entry name" value="NAT_SF"/>
    <property type="match status" value="1"/>
</dbReference>
<evidence type="ECO:0000313" key="2">
    <source>
        <dbReference type="EMBL" id="KAF2029748.1"/>
    </source>
</evidence>
<keyword evidence="3" id="KW-1185">Reference proteome</keyword>
<comment type="caution">
    <text evidence="2">The sequence shown here is derived from an EMBL/GenBank/DDBJ whole genome shotgun (WGS) entry which is preliminary data.</text>
</comment>